<keyword evidence="3" id="KW-1003">Cell membrane</keyword>
<feature type="non-terminal residue" evidence="16">
    <location>
        <position position="1"/>
    </location>
</feature>
<feature type="region of interest" description="Disordered" evidence="12">
    <location>
        <begin position="99"/>
        <end position="217"/>
    </location>
</feature>
<evidence type="ECO:0000256" key="3">
    <source>
        <dbReference type="ARBA" id="ARBA00022475"/>
    </source>
</evidence>
<dbReference type="FunFam" id="2.60.40.10:FF:000328">
    <property type="entry name" value="CLUMA_CG000981, isoform A"/>
    <property type="match status" value="1"/>
</dbReference>
<name>A0A1B6C0D8_9HEMI</name>
<keyword evidence="10" id="KW-0393">Immunoglobulin domain</keyword>
<sequence>PEVNKSHLYCIYFLILLLFIIQVLSIFNLSISTGEVKEKCVKRLKRSSHSVDYNTLLGETKSETNFIELPHVKVSQEHLFHFCKNTTSFCKTFAKPGNPGPKGVKGDRGEIGFQGIAGPKGPQGSRGLKGEKGNPGISGLDGMDGLPGEPGLDGIPGRHGFDGRDGLKGDSGVDGIPGTPGRDGIDGNPGAVGEPGPVGPKGPPGISGLKGPAGKPGRNGINGVPGVCIHHVESKHTNGTNYTQYLIAPAIVGYDPTMRTKPIVLNENDNIRLRCATTGMPAPKVIWNKINGTISQGKYKVDTVEGPILTMTHINRTHMGEYVCIAENGLPPAAKFIFLLDVQFSPLIRIYNPIERVMNGSTARLECEVEASPEAVRYWLKRKEVLLELSSKYRIGLVETSIPYKSKMQLNITRINFSDIDEYHCVAKNEKGLTVGSIQVQYYDFDDKDQQMQIGKEIIPITHGILPPMEESDSDLCQPKTECPKCSDPKPYLCQDGIYALYELIGHSDTKNIAKPLFSNISNKEFNRNLACELRKIGKPVFHYYTNESLVCWMQVMDNETSIDNGNETLWVTRDINRHELRKYTDKESFRRKIYTNYTLDLPFMGNTHLVYNKHFYYNQKDTANLISYSLRTQKIQTKEIKFLNITEKNLLYMTRHNYIDFSVDENGLWLIYGLEGGNNTAVVKLEPNSLKIELAWNISLRHTKVGELFIVCGVLYAVEDVKNRTTNIRFGFDLYEGKLLEDVNLQFSNPFVNSSSIGYNPRTKELYTWDGGNRLTYPIRYKIRTYVMEEPDDIDNEVQNKTDVEIFNV</sequence>
<protein>
    <recommendedName>
        <fullName evidence="17">Olfactomedin-like domain-containing protein</fullName>
    </recommendedName>
</protein>
<evidence type="ECO:0000256" key="1">
    <source>
        <dbReference type="ARBA" id="ARBA00004236"/>
    </source>
</evidence>
<dbReference type="GO" id="GO:0005615">
    <property type="term" value="C:extracellular space"/>
    <property type="evidence" value="ECO:0007669"/>
    <property type="project" value="TreeGrafter"/>
</dbReference>
<evidence type="ECO:0000256" key="6">
    <source>
        <dbReference type="ARBA" id="ARBA00022737"/>
    </source>
</evidence>
<feature type="domain" description="Olfactomedin-like" evidence="15">
    <location>
        <begin position="531"/>
        <end position="784"/>
    </location>
</feature>
<dbReference type="InterPro" id="IPR013783">
    <property type="entry name" value="Ig-like_fold"/>
</dbReference>
<dbReference type="GO" id="GO:0005886">
    <property type="term" value="C:plasma membrane"/>
    <property type="evidence" value="ECO:0007669"/>
    <property type="project" value="UniProtKB-SubCell"/>
</dbReference>
<evidence type="ECO:0000256" key="9">
    <source>
        <dbReference type="ARBA" id="ARBA00023180"/>
    </source>
</evidence>
<keyword evidence="13" id="KW-1133">Transmembrane helix</keyword>
<dbReference type="SMART" id="SM00408">
    <property type="entry name" value="IGc2"/>
    <property type="match status" value="2"/>
</dbReference>
<dbReference type="PROSITE" id="PS50835">
    <property type="entry name" value="IG_LIKE"/>
    <property type="match status" value="2"/>
</dbReference>
<feature type="domain" description="Ig-like" evidence="14">
    <location>
        <begin position="346"/>
        <end position="441"/>
    </location>
</feature>
<evidence type="ECO:0000259" key="14">
    <source>
        <dbReference type="PROSITE" id="PS50835"/>
    </source>
</evidence>
<dbReference type="EMBL" id="GEDC01030464">
    <property type="protein sequence ID" value="JAS06834.1"/>
    <property type="molecule type" value="Transcribed_RNA"/>
</dbReference>
<dbReference type="InterPro" id="IPR003112">
    <property type="entry name" value="Olfac-like_dom"/>
</dbReference>
<reference evidence="16" key="1">
    <citation type="submission" date="2015-12" db="EMBL/GenBank/DDBJ databases">
        <title>De novo transcriptome assembly of four potential Pierce s Disease insect vectors from Arizona vineyards.</title>
        <authorList>
            <person name="Tassone E.E."/>
        </authorList>
    </citation>
    <scope>NUCLEOTIDE SEQUENCE</scope>
</reference>
<dbReference type="InterPro" id="IPR007110">
    <property type="entry name" value="Ig-like_dom"/>
</dbReference>
<keyword evidence="8" id="KW-1015">Disulfide bond</keyword>
<evidence type="ECO:0000256" key="2">
    <source>
        <dbReference type="ARBA" id="ARBA00004613"/>
    </source>
</evidence>
<dbReference type="InterPro" id="IPR008160">
    <property type="entry name" value="Collagen"/>
</dbReference>
<accession>A0A1B6C0D8</accession>
<dbReference type="AlphaFoldDB" id="A0A1B6C0D8"/>
<keyword evidence="4" id="KW-0964">Secreted</keyword>
<evidence type="ECO:0000256" key="5">
    <source>
        <dbReference type="ARBA" id="ARBA00022729"/>
    </source>
</evidence>
<dbReference type="Pfam" id="PF01391">
    <property type="entry name" value="Collagen"/>
    <property type="match status" value="2"/>
</dbReference>
<dbReference type="PANTHER" id="PTHR23192:SF85">
    <property type="entry name" value="GLIOMEDIN"/>
    <property type="match status" value="1"/>
</dbReference>
<evidence type="ECO:0000256" key="12">
    <source>
        <dbReference type="SAM" id="MobiDB-lite"/>
    </source>
</evidence>
<comment type="caution">
    <text evidence="11">Lacks conserved residue(s) required for the propagation of feature annotation.</text>
</comment>
<dbReference type="PANTHER" id="PTHR23192">
    <property type="entry name" value="OLFACTOMEDIN-RELATED"/>
    <property type="match status" value="1"/>
</dbReference>
<keyword evidence="5" id="KW-0732">Signal</keyword>
<organism evidence="16">
    <name type="scientific">Clastoptera arizonana</name>
    <name type="common">Arizona spittle bug</name>
    <dbReference type="NCBI Taxonomy" id="38151"/>
    <lineage>
        <taxon>Eukaryota</taxon>
        <taxon>Metazoa</taxon>
        <taxon>Ecdysozoa</taxon>
        <taxon>Arthropoda</taxon>
        <taxon>Hexapoda</taxon>
        <taxon>Insecta</taxon>
        <taxon>Pterygota</taxon>
        <taxon>Neoptera</taxon>
        <taxon>Paraneoptera</taxon>
        <taxon>Hemiptera</taxon>
        <taxon>Auchenorrhyncha</taxon>
        <taxon>Cercopoidea</taxon>
        <taxon>Clastopteridae</taxon>
        <taxon>Clastoptera</taxon>
    </lineage>
</organism>
<dbReference type="Pfam" id="PF02191">
    <property type="entry name" value="OLF"/>
    <property type="match status" value="1"/>
</dbReference>
<feature type="compositionally biased region" description="Basic and acidic residues" evidence="12">
    <location>
        <begin position="159"/>
        <end position="168"/>
    </location>
</feature>
<evidence type="ECO:0000256" key="13">
    <source>
        <dbReference type="SAM" id="Phobius"/>
    </source>
</evidence>
<dbReference type="SUPFAM" id="SSF48726">
    <property type="entry name" value="Immunoglobulin"/>
    <property type="match status" value="2"/>
</dbReference>
<proteinExistence type="predicted"/>
<feature type="transmembrane region" description="Helical" evidence="13">
    <location>
        <begin position="6"/>
        <end position="29"/>
    </location>
</feature>
<dbReference type="PROSITE" id="PS51132">
    <property type="entry name" value="OLF"/>
    <property type="match status" value="1"/>
</dbReference>
<evidence type="ECO:0000256" key="10">
    <source>
        <dbReference type="ARBA" id="ARBA00023319"/>
    </source>
</evidence>
<keyword evidence="7 13" id="KW-0472">Membrane</keyword>
<evidence type="ECO:0000256" key="11">
    <source>
        <dbReference type="PROSITE-ProRule" id="PRU00446"/>
    </source>
</evidence>
<evidence type="ECO:0008006" key="17">
    <source>
        <dbReference type="Google" id="ProtNLM"/>
    </source>
</evidence>
<dbReference type="Gene3D" id="2.60.40.10">
    <property type="entry name" value="Immunoglobulins"/>
    <property type="match status" value="2"/>
</dbReference>
<keyword evidence="9" id="KW-0325">Glycoprotein</keyword>
<dbReference type="InterPro" id="IPR050605">
    <property type="entry name" value="Olfactomedin-like_domain"/>
</dbReference>
<dbReference type="SMART" id="SM00284">
    <property type="entry name" value="OLF"/>
    <property type="match status" value="1"/>
</dbReference>
<gene>
    <name evidence="16" type="ORF">g.2556</name>
</gene>
<evidence type="ECO:0000313" key="16">
    <source>
        <dbReference type="EMBL" id="JAS06834.1"/>
    </source>
</evidence>
<comment type="subcellular location">
    <subcellularLocation>
        <location evidence="1">Cell membrane</location>
    </subcellularLocation>
    <subcellularLocation>
        <location evidence="2">Secreted</location>
    </subcellularLocation>
</comment>
<feature type="domain" description="Ig-like" evidence="14">
    <location>
        <begin position="256"/>
        <end position="329"/>
    </location>
</feature>
<evidence type="ECO:0000256" key="7">
    <source>
        <dbReference type="ARBA" id="ARBA00023136"/>
    </source>
</evidence>
<keyword evidence="13" id="KW-0812">Transmembrane</keyword>
<evidence type="ECO:0000259" key="15">
    <source>
        <dbReference type="PROSITE" id="PS51132"/>
    </source>
</evidence>
<keyword evidence="6" id="KW-0677">Repeat</keyword>
<dbReference type="InterPro" id="IPR003598">
    <property type="entry name" value="Ig_sub2"/>
</dbReference>
<dbReference type="InterPro" id="IPR036179">
    <property type="entry name" value="Ig-like_dom_sf"/>
</dbReference>
<dbReference type="InterPro" id="IPR003599">
    <property type="entry name" value="Ig_sub"/>
</dbReference>
<evidence type="ECO:0000256" key="8">
    <source>
        <dbReference type="ARBA" id="ARBA00023157"/>
    </source>
</evidence>
<dbReference type="SMART" id="SM00409">
    <property type="entry name" value="IG"/>
    <property type="match status" value="2"/>
</dbReference>
<dbReference type="GO" id="GO:0007165">
    <property type="term" value="P:signal transduction"/>
    <property type="evidence" value="ECO:0007669"/>
    <property type="project" value="TreeGrafter"/>
</dbReference>
<evidence type="ECO:0000256" key="4">
    <source>
        <dbReference type="ARBA" id="ARBA00022525"/>
    </source>
</evidence>
<dbReference type="Pfam" id="PF13927">
    <property type="entry name" value="Ig_3"/>
    <property type="match status" value="2"/>
</dbReference>